<evidence type="ECO:0000256" key="9">
    <source>
        <dbReference type="ARBA" id="ARBA00023136"/>
    </source>
</evidence>
<evidence type="ECO:0000256" key="5">
    <source>
        <dbReference type="ARBA" id="ARBA00022692"/>
    </source>
</evidence>
<dbReference type="Proteomes" id="UP001597302">
    <property type="component" value="Unassembled WGS sequence"/>
</dbReference>
<evidence type="ECO:0000256" key="10">
    <source>
        <dbReference type="SAM" id="Phobius"/>
    </source>
</evidence>
<dbReference type="InterPro" id="IPR000701">
    <property type="entry name" value="SuccDH_FuR_B_TM-su"/>
</dbReference>
<evidence type="ECO:0000313" key="11">
    <source>
        <dbReference type="EMBL" id="MFD1482482.1"/>
    </source>
</evidence>
<name>A0ABW4DXL2_9RHOB</name>
<feature type="transmembrane region" description="Helical" evidence="10">
    <location>
        <begin position="21"/>
        <end position="43"/>
    </location>
</feature>
<evidence type="ECO:0000256" key="4">
    <source>
        <dbReference type="ARBA" id="ARBA00022617"/>
    </source>
</evidence>
<keyword evidence="7 10" id="KW-1133">Transmembrane helix</keyword>
<comment type="caution">
    <text evidence="11">The sequence shown here is derived from an EMBL/GenBank/DDBJ whole genome shotgun (WGS) entry which is preliminary data.</text>
</comment>
<evidence type="ECO:0000313" key="12">
    <source>
        <dbReference type="Proteomes" id="UP001597302"/>
    </source>
</evidence>
<evidence type="ECO:0000256" key="7">
    <source>
        <dbReference type="ARBA" id="ARBA00022989"/>
    </source>
</evidence>
<proteinExistence type="predicted"/>
<evidence type="ECO:0000256" key="2">
    <source>
        <dbReference type="ARBA" id="ARBA00004050"/>
    </source>
</evidence>
<keyword evidence="6" id="KW-0479">Metal-binding</keyword>
<evidence type="ECO:0000256" key="6">
    <source>
        <dbReference type="ARBA" id="ARBA00022723"/>
    </source>
</evidence>
<keyword evidence="4" id="KW-0349">Heme</keyword>
<dbReference type="InterPro" id="IPR034804">
    <property type="entry name" value="SQR/QFR_C/D"/>
</dbReference>
<dbReference type="Pfam" id="PF01127">
    <property type="entry name" value="Sdh_cyt"/>
    <property type="match status" value="1"/>
</dbReference>
<dbReference type="SUPFAM" id="SSF81343">
    <property type="entry name" value="Fumarate reductase respiratory complex transmembrane subunits"/>
    <property type="match status" value="1"/>
</dbReference>
<protein>
    <submittedName>
        <fullName evidence="11">Succinate dehydrogenase, hydrophobic membrane anchor protein</fullName>
    </submittedName>
</protein>
<keyword evidence="5 10" id="KW-0812">Transmembrane</keyword>
<dbReference type="EMBL" id="JBHTOQ010000028">
    <property type="protein sequence ID" value="MFD1482482.1"/>
    <property type="molecule type" value="Genomic_DNA"/>
</dbReference>
<dbReference type="Gene3D" id="1.20.1300.10">
    <property type="entry name" value="Fumarate reductase/succinate dehydrogenase, transmembrane subunit"/>
    <property type="match status" value="1"/>
</dbReference>
<evidence type="ECO:0000256" key="3">
    <source>
        <dbReference type="ARBA" id="ARBA00004370"/>
    </source>
</evidence>
<organism evidence="11 12">
    <name type="scientific">Paracoccus nototheniae</name>
    <dbReference type="NCBI Taxonomy" id="2489002"/>
    <lineage>
        <taxon>Bacteria</taxon>
        <taxon>Pseudomonadati</taxon>
        <taxon>Pseudomonadota</taxon>
        <taxon>Alphaproteobacteria</taxon>
        <taxon>Rhodobacterales</taxon>
        <taxon>Paracoccaceae</taxon>
        <taxon>Paracoccus</taxon>
    </lineage>
</organism>
<feature type="transmembrane region" description="Helical" evidence="10">
    <location>
        <begin position="63"/>
        <end position="80"/>
    </location>
</feature>
<accession>A0ABW4DXL2</accession>
<dbReference type="RefSeq" id="WP_131572771.1">
    <property type="nucleotide sequence ID" value="NZ_CBCSAJ010000014.1"/>
</dbReference>
<comment type="subcellular location">
    <subcellularLocation>
        <location evidence="3">Membrane</location>
    </subcellularLocation>
</comment>
<sequence>MRYITPRKAAMGMGSARSGTAHHWSITVSSYALVILTPLFLIAVGPAIGLPQAEVIAHFGRPFPAIITALFVIVGMLHFIKGSQGGAIADYVHGTAQQLTMIAIAVFGWGVIAAAIFALAKMAFTIIAI</sequence>
<keyword evidence="12" id="KW-1185">Reference proteome</keyword>
<comment type="cofactor">
    <cofactor evidence="1">
        <name>heme</name>
        <dbReference type="ChEBI" id="CHEBI:30413"/>
    </cofactor>
</comment>
<evidence type="ECO:0000256" key="1">
    <source>
        <dbReference type="ARBA" id="ARBA00001971"/>
    </source>
</evidence>
<keyword evidence="8" id="KW-0408">Iron</keyword>
<feature type="transmembrane region" description="Helical" evidence="10">
    <location>
        <begin position="101"/>
        <end position="128"/>
    </location>
</feature>
<reference evidence="12" key="1">
    <citation type="journal article" date="2019" name="Int. J. Syst. Evol. Microbiol.">
        <title>The Global Catalogue of Microorganisms (GCM) 10K type strain sequencing project: providing services to taxonomists for standard genome sequencing and annotation.</title>
        <authorList>
            <consortium name="The Broad Institute Genomics Platform"/>
            <consortium name="The Broad Institute Genome Sequencing Center for Infectious Disease"/>
            <person name="Wu L."/>
            <person name="Ma J."/>
        </authorList>
    </citation>
    <scope>NUCLEOTIDE SEQUENCE [LARGE SCALE GENOMIC DNA]</scope>
    <source>
        <strain evidence="12">CCM 8875</strain>
    </source>
</reference>
<comment type="function">
    <text evidence="2">Membrane-anchoring subunit of succinate dehydrogenase (SDH).</text>
</comment>
<evidence type="ECO:0000256" key="8">
    <source>
        <dbReference type="ARBA" id="ARBA00023004"/>
    </source>
</evidence>
<keyword evidence="9 10" id="KW-0472">Membrane</keyword>
<gene>
    <name evidence="11" type="ORF">ACFQ5P_14390</name>
</gene>